<dbReference type="Proteomes" id="UP001465153">
    <property type="component" value="Unassembled WGS sequence"/>
</dbReference>
<name>A0ABQ0A869_9GAMM</name>
<reference evidence="1 2" key="1">
    <citation type="submission" date="2024-04" db="EMBL/GenBank/DDBJ databases">
        <title>Draft genome sequence of Sessilibacter corallicola NBRC 116591.</title>
        <authorList>
            <person name="Miyakawa T."/>
            <person name="Kusuya Y."/>
            <person name="Miura T."/>
        </authorList>
    </citation>
    <scope>NUCLEOTIDE SEQUENCE [LARGE SCALE GENOMIC DNA]</scope>
    <source>
        <strain evidence="1 2">KU-00831-HH</strain>
    </source>
</reference>
<keyword evidence="2" id="KW-1185">Reference proteome</keyword>
<dbReference type="EMBL" id="BAABWN010000004">
    <property type="protein sequence ID" value="GAA6167842.1"/>
    <property type="molecule type" value="Genomic_DNA"/>
</dbReference>
<protein>
    <submittedName>
        <fullName evidence="1">Uncharacterized protein</fullName>
    </submittedName>
</protein>
<evidence type="ECO:0000313" key="2">
    <source>
        <dbReference type="Proteomes" id="UP001465153"/>
    </source>
</evidence>
<proteinExistence type="predicted"/>
<evidence type="ECO:0000313" key="1">
    <source>
        <dbReference type="EMBL" id="GAA6167842.1"/>
    </source>
</evidence>
<gene>
    <name evidence="1" type="ORF">NBRC116591_16520</name>
</gene>
<organism evidence="1 2">
    <name type="scientific">Sessilibacter corallicola</name>
    <dbReference type="NCBI Taxonomy" id="2904075"/>
    <lineage>
        <taxon>Bacteria</taxon>
        <taxon>Pseudomonadati</taxon>
        <taxon>Pseudomonadota</taxon>
        <taxon>Gammaproteobacteria</taxon>
        <taxon>Cellvibrionales</taxon>
        <taxon>Cellvibrionaceae</taxon>
        <taxon>Sessilibacter</taxon>
    </lineage>
</organism>
<comment type="caution">
    <text evidence="1">The sequence shown here is derived from an EMBL/GenBank/DDBJ whole genome shotgun (WGS) entry which is preliminary data.</text>
</comment>
<dbReference type="NCBIfam" id="TIGR03795">
    <property type="entry name" value="RNP_Burkhold"/>
    <property type="match status" value="1"/>
</dbReference>
<sequence>MIKNSSSPLMQLRLAYLNFLARTWEKEPNECHKALENGGNLLPFFNEQDMGFTVQFPFLEFHVSRTKTENVNHIWTPEFNQYWSGALDYISIPLPQKPEGITPDQLATALTQYYWIFTTPFGPVFNSSGFCNHSSDPHQYESDLDFYFADPSEDLLFFGGVVLRALSMCWDNEEFFDRLVKISNPENEGEENISGDATPMLNAYLGWTNKYNTQIRFTKSDVFEYDKNSKLGWTNVDKTTLGVWYAEPPVAQQPIALAAFNDEGPNYPLSSC</sequence>
<dbReference type="RefSeq" id="WP_353302492.1">
    <property type="nucleotide sequence ID" value="NZ_BAABWN010000004.1"/>
</dbReference>
<accession>A0ABQ0A869</accession>
<dbReference type="InterPro" id="IPR022261">
    <property type="entry name" value="RNP_Burkhold"/>
</dbReference>